<gene>
    <name evidence="1" type="ORF">LPTSP2_08340</name>
</gene>
<proteinExistence type="predicted"/>
<dbReference type="AlphaFoldDB" id="A0A2P2DA84"/>
<comment type="caution">
    <text evidence="1">The sequence shown here is derived from an EMBL/GenBank/DDBJ whole genome shotgun (WGS) entry which is preliminary data.</text>
</comment>
<dbReference type="OrthoDB" id="328794at2"/>
<keyword evidence="2" id="KW-1185">Reference proteome</keyword>
<accession>A0A2P2DA84</accession>
<protein>
    <submittedName>
        <fullName evidence="1">Uncharacterized protein</fullName>
    </submittedName>
</protein>
<sequence>MELQLIKDKLSNQNFKSSVSENINEWMIGFEQNEEHKNKIHLWFDSMIHQFLDILDDVEIKEELSVLIFSKYVELKCYWKQLNTQIQYQNFNTGEADPNLIIKASLTTYILIALEPLIHDEDLNEIQEFLTKPIRELMIEEISTDSRQNIHEDSVLNLLEQQLEALYYDKEKLFTQLQCNSTIEVISLVQNMREQVKNLHSEMENSCILDGNIRFTGNRKIRIQKI</sequence>
<dbReference type="EMBL" id="BFAZ01000005">
    <property type="protein sequence ID" value="GBF41557.1"/>
    <property type="molecule type" value="Genomic_DNA"/>
</dbReference>
<dbReference type="RefSeq" id="WP_108958749.1">
    <property type="nucleotide sequence ID" value="NZ_BFAZ01000005.1"/>
</dbReference>
<reference evidence="2" key="1">
    <citation type="journal article" date="2019" name="Microbiol. Immunol.">
        <title>Molecular and phenotypic characterization of Leptospira johnsonii sp. nov., Leptospira ellinghausenii sp. nov. and Leptospira ryugenii sp. nov. isolated from soil and water in Japan.</title>
        <authorList>
            <person name="Masuzawa T."/>
            <person name="Saito M."/>
            <person name="Nakao R."/>
            <person name="Nikaido Y."/>
            <person name="Matsumoto M."/>
            <person name="Ogawa M."/>
            <person name="Yokoyama M."/>
            <person name="Hidaka Y."/>
            <person name="Tomita J."/>
            <person name="Sakakibara K."/>
            <person name="Suzuki K."/>
            <person name="Yasuda S."/>
            <person name="Sato H."/>
            <person name="Yamaguchi M."/>
            <person name="Yoshida S.I."/>
            <person name="Koizumi N."/>
            <person name="Kawamura Y."/>
        </authorList>
    </citation>
    <scope>NUCLEOTIDE SEQUENCE [LARGE SCALE GENOMIC DNA]</scope>
    <source>
        <strain evidence="2">E18</strain>
    </source>
</reference>
<dbReference type="Proteomes" id="UP000245206">
    <property type="component" value="Unassembled WGS sequence"/>
</dbReference>
<organism evidence="1 2">
    <name type="scientific">Leptospira ellinghausenii</name>
    <dbReference type="NCBI Taxonomy" id="1917822"/>
    <lineage>
        <taxon>Bacteria</taxon>
        <taxon>Pseudomonadati</taxon>
        <taxon>Spirochaetota</taxon>
        <taxon>Spirochaetia</taxon>
        <taxon>Leptospirales</taxon>
        <taxon>Leptospiraceae</taxon>
        <taxon>Leptospira</taxon>
    </lineage>
</organism>
<evidence type="ECO:0000313" key="1">
    <source>
        <dbReference type="EMBL" id="GBF41557.1"/>
    </source>
</evidence>
<name>A0A2P2DA84_9LEPT</name>
<evidence type="ECO:0000313" key="2">
    <source>
        <dbReference type="Proteomes" id="UP000245206"/>
    </source>
</evidence>